<feature type="compositionally biased region" description="Polar residues" evidence="1">
    <location>
        <begin position="1044"/>
        <end position="1054"/>
    </location>
</feature>
<sequence length="1244" mass="140037">MKVHRHTRSTKENISIGQYPILSGSALDNATRITVSHSDSKLASISSFTMPPPPPMVSHAGSFSGYLARPLETLRLSLADPAAERITLHDLAETYNVTSARLKAVILIGLDSEQGAMALQSIQASSSIITKILLRDVSRLLIHPFSSADDSRMEVDSAQEEEEMQHALDLTSLGHQAIRLLSEIAAFPAIHALFSDQQLGSFLGAVFDILTAPTLPTPHFNRTYALLLWLLQVQQLPLDILRRFREETFQVLRRAIGGSYPKEATRLDGLKIVEHFLRTWPGEFWEPCQEFLPTVLEFLTSSSLDLRFQAAHTISAFASAKLELLRIEENGFLPISAIVQSFTEKDPRDESSFLYILGRACKRKKIKHQAKGPQWAAVTISSLLLLLDSYIFWCPHTLRGFLDGLLLIRHRQHDEPDDAFAHLHPLGWKSLIWAFSRLPSRLGRMSETAQEEDDMQQRAFRVTKQELRDGMGVLMVSKLLGDLGEEDGAQVVNALDVVKDMVSKEEAVMRQGISLLRRLVVHSENRDGSMVVDVSRKFQLDQQLFDGSVLGCKREKLAVLLESMNQVDLGIVRELSDDEITRYFGELVEVWKRCLHSVLESRTRDFDSDLFNIWQSLLLARSQLDANKAQLTVSTELARVVKDVHNAILDFEISPEAEPHRLYILRKVWQTTTQGFASESLQGPAKAILSGLVTQGFDLCDECVRPMWSTVCAEISQTLNPVVNNDESAFEMHGWTTMVPIWIKTRVVSPKNLMVFAKIPFPGRLQCEDHFLLWSRLCRKALDVAHSAAADQPRDWHVDVFLSHLTDGNVDKLCALPRHTHALVAAIHTPGIMLSDRVLNLLNDTLTSSYTQPSDVRISLRMVDLTRDILNALSSKFVVSFISSLEKGLCYWLRDEKKVITDDEYNDTIVPLYQVALDKLVPEEPSNDTVNKLENFFTAPFIRSPPPGTSYILFKDFWLEKYWDRRDLIDGYSQYFKGYLRGLDEYFPGQGIAVHFSQTDSQEPQSIVPETFQSQFEHQRWSSQAHGGFDVAEEERAAVGLSSPKINIPSNQHFSRAHSHISADKEAATSDSGSSHKRKRIIMDYVEISSQGGSSGSCASRKARNLVQEGQLMTPEPSRYIMSSPHPAEEDYASWEKAISPNQLEELEQGPADQLSASNLILHSPSYRPHKRQKVRQRLFPAGDDNARLVSPGVSSSDRLHQLQLVYNAFSNDQDISVEELAQADKMLQRLVTVVNERLTGGPH</sequence>
<dbReference type="AlphaFoldDB" id="A0A4S8MLY3"/>
<dbReference type="OrthoDB" id="3259617at2759"/>
<evidence type="ECO:0008006" key="4">
    <source>
        <dbReference type="Google" id="ProtNLM"/>
    </source>
</evidence>
<reference evidence="2 3" key="1">
    <citation type="journal article" date="2019" name="Nat. Ecol. Evol.">
        <title>Megaphylogeny resolves global patterns of mushroom evolution.</title>
        <authorList>
            <person name="Varga T."/>
            <person name="Krizsan K."/>
            <person name="Foldi C."/>
            <person name="Dima B."/>
            <person name="Sanchez-Garcia M."/>
            <person name="Sanchez-Ramirez S."/>
            <person name="Szollosi G.J."/>
            <person name="Szarkandi J.G."/>
            <person name="Papp V."/>
            <person name="Albert L."/>
            <person name="Andreopoulos W."/>
            <person name="Angelini C."/>
            <person name="Antonin V."/>
            <person name="Barry K.W."/>
            <person name="Bougher N.L."/>
            <person name="Buchanan P."/>
            <person name="Buyck B."/>
            <person name="Bense V."/>
            <person name="Catcheside P."/>
            <person name="Chovatia M."/>
            <person name="Cooper J."/>
            <person name="Damon W."/>
            <person name="Desjardin D."/>
            <person name="Finy P."/>
            <person name="Geml J."/>
            <person name="Haridas S."/>
            <person name="Hughes K."/>
            <person name="Justo A."/>
            <person name="Karasinski D."/>
            <person name="Kautmanova I."/>
            <person name="Kiss B."/>
            <person name="Kocsube S."/>
            <person name="Kotiranta H."/>
            <person name="LaButti K.M."/>
            <person name="Lechner B.E."/>
            <person name="Liimatainen K."/>
            <person name="Lipzen A."/>
            <person name="Lukacs Z."/>
            <person name="Mihaltcheva S."/>
            <person name="Morgado L.N."/>
            <person name="Niskanen T."/>
            <person name="Noordeloos M.E."/>
            <person name="Ohm R.A."/>
            <person name="Ortiz-Santana B."/>
            <person name="Ovrebo C."/>
            <person name="Racz N."/>
            <person name="Riley R."/>
            <person name="Savchenko A."/>
            <person name="Shiryaev A."/>
            <person name="Soop K."/>
            <person name="Spirin V."/>
            <person name="Szebenyi C."/>
            <person name="Tomsovsky M."/>
            <person name="Tulloss R.E."/>
            <person name="Uehling J."/>
            <person name="Grigoriev I.V."/>
            <person name="Vagvolgyi C."/>
            <person name="Papp T."/>
            <person name="Martin F.M."/>
            <person name="Miettinen O."/>
            <person name="Hibbett D.S."/>
            <person name="Nagy L.G."/>
        </authorList>
    </citation>
    <scope>NUCLEOTIDE SEQUENCE [LARGE SCALE GENOMIC DNA]</scope>
    <source>
        <strain evidence="2 3">CBS 962.96</strain>
    </source>
</reference>
<evidence type="ECO:0000313" key="3">
    <source>
        <dbReference type="Proteomes" id="UP000297245"/>
    </source>
</evidence>
<dbReference type="SUPFAM" id="SSF48371">
    <property type="entry name" value="ARM repeat"/>
    <property type="match status" value="2"/>
</dbReference>
<dbReference type="Proteomes" id="UP000297245">
    <property type="component" value="Unassembled WGS sequence"/>
</dbReference>
<evidence type="ECO:0000256" key="1">
    <source>
        <dbReference type="SAM" id="MobiDB-lite"/>
    </source>
</evidence>
<name>A0A4S8MLY3_DENBC</name>
<accession>A0A4S8MLY3</accession>
<evidence type="ECO:0000313" key="2">
    <source>
        <dbReference type="EMBL" id="THV03877.1"/>
    </source>
</evidence>
<feature type="region of interest" description="Disordered" evidence="1">
    <location>
        <begin position="1042"/>
        <end position="1078"/>
    </location>
</feature>
<proteinExistence type="predicted"/>
<organism evidence="2 3">
    <name type="scientific">Dendrothele bispora (strain CBS 962.96)</name>
    <dbReference type="NCBI Taxonomy" id="1314807"/>
    <lineage>
        <taxon>Eukaryota</taxon>
        <taxon>Fungi</taxon>
        <taxon>Dikarya</taxon>
        <taxon>Basidiomycota</taxon>
        <taxon>Agaricomycotina</taxon>
        <taxon>Agaricomycetes</taxon>
        <taxon>Agaricomycetidae</taxon>
        <taxon>Agaricales</taxon>
        <taxon>Agaricales incertae sedis</taxon>
        <taxon>Dendrothele</taxon>
    </lineage>
</organism>
<protein>
    <recommendedName>
        <fullName evidence="4">Telomere-associated protein Rif1 N-terminal domain-containing protein</fullName>
    </recommendedName>
</protein>
<keyword evidence="3" id="KW-1185">Reference proteome</keyword>
<gene>
    <name evidence="2" type="ORF">K435DRAFT_962215</name>
</gene>
<dbReference type="EMBL" id="ML179062">
    <property type="protein sequence ID" value="THV03877.1"/>
    <property type="molecule type" value="Genomic_DNA"/>
</dbReference>
<dbReference type="InterPro" id="IPR016024">
    <property type="entry name" value="ARM-type_fold"/>
</dbReference>